<keyword evidence="5 11" id="KW-0863">Zinc-finger</keyword>
<dbReference type="PANTHER" id="PTHR24409">
    <property type="entry name" value="ZINC FINGER PROTEIN 142"/>
    <property type="match status" value="1"/>
</dbReference>
<evidence type="ECO:0000256" key="8">
    <source>
        <dbReference type="ARBA" id="ARBA00023125"/>
    </source>
</evidence>
<dbReference type="PROSITE" id="PS50157">
    <property type="entry name" value="ZINC_FINGER_C2H2_2"/>
    <property type="match status" value="2"/>
</dbReference>
<feature type="region of interest" description="Disordered" evidence="12">
    <location>
        <begin position="464"/>
        <end position="484"/>
    </location>
</feature>
<evidence type="ECO:0000256" key="1">
    <source>
        <dbReference type="ARBA" id="ARBA00004123"/>
    </source>
</evidence>
<name>A0A0K8VBX9_BACLA</name>
<evidence type="ECO:0000256" key="11">
    <source>
        <dbReference type="PROSITE-ProRule" id="PRU00042"/>
    </source>
</evidence>
<evidence type="ECO:0000313" key="14">
    <source>
        <dbReference type="EMBL" id="JAI36337.1"/>
    </source>
</evidence>
<feature type="compositionally biased region" description="Polar residues" evidence="12">
    <location>
        <begin position="474"/>
        <end position="484"/>
    </location>
</feature>
<dbReference type="FunFam" id="3.30.160.60:FF:001370">
    <property type="entry name" value="Zinc finger protein"/>
    <property type="match status" value="1"/>
</dbReference>
<dbReference type="SMART" id="SM00355">
    <property type="entry name" value="ZnF_C2H2"/>
    <property type="match status" value="9"/>
</dbReference>
<keyword evidence="8" id="KW-0238">DNA-binding</keyword>
<dbReference type="GO" id="GO:0005634">
    <property type="term" value="C:nucleus"/>
    <property type="evidence" value="ECO:0007669"/>
    <property type="project" value="UniProtKB-SubCell"/>
</dbReference>
<evidence type="ECO:0000256" key="5">
    <source>
        <dbReference type="ARBA" id="ARBA00022771"/>
    </source>
</evidence>
<evidence type="ECO:0000256" key="3">
    <source>
        <dbReference type="ARBA" id="ARBA00022723"/>
    </source>
</evidence>
<comment type="similarity">
    <text evidence="2">Belongs to the krueppel C2H2-type zinc-finger protein family.</text>
</comment>
<feature type="domain" description="C2H2-type" evidence="13">
    <location>
        <begin position="253"/>
        <end position="281"/>
    </location>
</feature>
<comment type="subcellular location">
    <subcellularLocation>
        <location evidence="1">Nucleus</location>
    </subcellularLocation>
</comment>
<evidence type="ECO:0000256" key="2">
    <source>
        <dbReference type="ARBA" id="ARBA00006991"/>
    </source>
</evidence>
<dbReference type="OrthoDB" id="6077919at2759"/>
<dbReference type="Pfam" id="PF00096">
    <property type="entry name" value="zf-C2H2"/>
    <property type="match status" value="1"/>
</dbReference>
<dbReference type="Gene3D" id="3.30.160.60">
    <property type="entry name" value="Classic Zinc Finger"/>
    <property type="match status" value="4"/>
</dbReference>
<dbReference type="GO" id="GO:0000977">
    <property type="term" value="F:RNA polymerase II transcription regulatory region sequence-specific DNA binding"/>
    <property type="evidence" value="ECO:0007669"/>
    <property type="project" value="TreeGrafter"/>
</dbReference>
<dbReference type="InterPro" id="IPR036236">
    <property type="entry name" value="Znf_C2H2_sf"/>
</dbReference>
<reference evidence="14" key="1">
    <citation type="submission" date="2015-06" db="EMBL/GenBank/DDBJ databases">
        <authorList>
            <person name="Hoefler B.C."/>
            <person name="Straight P.D."/>
        </authorList>
    </citation>
    <scope>NUCLEOTIDE SEQUENCE</scope>
</reference>
<evidence type="ECO:0000259" key="13">
    <source>
        <dbReference type="PROSITE" id="PS50157"/>
    </source>
</evidence>
<accession>A0A0K8VBX9</accession>
<dbReference type="InterPro" id="IPR013087">
    <property type="entry name" value="Znf_C2H2_type"/>
</dbReference>
<evidence type="ECO:0000256" key="10">
    <source>
        <dbReference type="ARBA" id="ARBA00023242"/>
    </source>
</evidence>
<evidence type="ECO:0000256" key="7">
    <source>
        <dbReference type="ARBA" id="ARBA00023015"/>
    </source>
</evidence>
<organism evidence="14">
    <name type="scientific">Bactrocera latifrons</name>
    <name type="common">Malaysian fruit fly</name>
    <name type="synonym">Chaetodacus latifrons</name>
    <dbReference type="NCBI Taxonomy" id="174628"/>
    <lineage>
        <taxon>Eukaryota</taxon>
        <taxon>Metazoa</taxon>
        <taxon>Ecdysozoa</taxon>
        <taxon>Arthropoda</taxon>
        <taxon>Hexapoda</taxon>
        <taxon>Insecta</taxon>
        <taxon>Pterygota</taxon>
        <taxon>Neoptera</taxon>
        <taxon>Endopterygota</taxon>
        <taxon>Diptera</taxon>
        <taxon>Brachycera</taxon>
        <taxon>Muscomorpha</taxon>
        <taxon>Tephritoidea</taxon>
        <taxon>Tephritidae</taxon>
        <taxon>Bactrocera</taxon>
        <taxon>Bactrocera</taxon>
    </lineage>
</organism>
<evidence type="ECO:0000256" key="9">
    <source>
        <dbReference type="ARBA" id="ARBA00023163"/>
    </source>
</evidence>
<keyword evidence="7" id="KW-0805">Transcription regulation</keyword>
<gene>
    <name evidence="14" type="primary">ZNF184_1</name>
    <name evidence="14" type="ORF">c0_g1_i5</name>
</gene>
<evidence type="ECO:0000256" key="12">
    <source>
        <dbReference type="SAM" id="MobiDB-lite"/>
    </source>
</evidence>
<keyword evidence="4" id="KW-0677">Repeat</keyword>
<dbReference type="GO" id="GO:0008270">
    <property type="term" value="F:zinc ion binding"/>
    <property type="evidence" value="ECO:0007669"/>
    <property type="project" value="UniProtKB-KW"/>
</dbReference>
<keyword evidence="6" id="KW-0862">Zinc</keyword>
<feature type="domain" description="C2H2-type" evidence="13">
    <location>
        <begin position="282"/>
        <end position="309"/>
    </location>
</feature>
<proteinExistence type="inferred from homology"/>
<sequence length="484" mass="55742">MSNEDGIECYSGSAGTSSNIANMESSIIYVCNICFRQYTLIEDLRGHFIEYHKCTPKVAEIPSKEGKSVELTNKDCQTAGAEESDKLRNLQIESQKEDCVKLEIRPMPFKNFRIVLRSKMIKGCPVTNSCPYKFENEAKLALHTKCHTCPDAAQKFKCYECSVEMTNWRRCTAHLWKAHQIDVDLLQCPQCEYKAHASVLVWRHMRAHKKWRMRVLRSLRAVQRKRLQQDLKNCDLSVVQAAPVNKNKYYAEKTCEICSRKFVNGKTLSKHVKAVHNKIKPFICNVCGKKMARKASLIIHMRQHTGEKPLHCKVCKFSTRDPSVLHKHQLRHEKAEKLKCAHCDFSCIQTNAYKRHMRLNHSEEYKKIACDLCNYVTISSERLQAHKNDHLKGLIVNHEDSMDATRSGTSKNLHKLRNKNEVPFVKCYLCMYVFHFPNLFQMSADCFLPIESIDSLPHEPAVDTGGVTIPAPSEDTQFPTYLNN</sequence>
<keyword evidence="9" id="KW-0804">Transcription</keyword>
<keyword evidence="3" id="KW-0479">Metal-binding</keyword>
<keyword evidence="10" id="KW-0539">Nucleus</keyword>
<evidence type="ECO:0000256" key="6">
    <source>
        <dbReference type="ARBA" id="ARBA00022833"/>
    </source>
</evidence>
<dbReference type="SUPFAM" id="SSF57667">
    <property type="entry name" value="beta-beta-alpha zinc fingers"/>
    <property type="match status" value="3"/>
</dbReference>
<dbReference type="GO" id="GO:0000981">
    <property type="term" value="F:DNA-binding transcription factor activity, RNA polymerase II-specific"/>
    <property type="evidence" value="ECO:0007669"/>
    <property type="project" value="TreeGrafter"/>
</dbReference>
<evidence type="ECO:0000256" key="4">
    <source>
        <dbReference type="ARBA" id="ARBA00022737"/>
    </source>
</evidence>
<protein>
    <submittedName>
        <fullName evidence="14">Zinc finger protein 184</fullName>
    </submittedName>
</protein>
<dbReference type="PANTHER" id="PTHR24409:SF295">
    <property type="entry name" value="AZ2-RELATED"/>
    <property type="match status" value="1"/>
</dbReference>
<dbReference type="AlphaFoldDB" id="A0A0K8VBX9"/>
<dbReference type="PROSITE" id="PS00028">
    <property type="entry name" value="ZINC_FINGER_C2H2_1"/>
    <property type="match status" value="4"/>
</dbReference>
<dbReference type="EMBL" id="GDHF01015977">
    <property type="protein sequence ID" value="JAI36337.1"/>
    <property type="molecule type" value="Transcribed_RNA"/>
</dbReference>